<dbReference type="NCBIfam" id="TIGR01409">
    <property type="entry name" value="TAT_signal_seq"/>
    <property type="match status" value="1"/>
</dbReference>
<evidence type="ECO:0000313" key="2">
    <source>
        <dbReference type="Proteomes" id="UP000067625"/>
    </source>
</evidence>
<reference evidence="1 2" key="2">
    <citation type="journal article" date="2016" name="Int. J. Syst. Evol. Microbiol.">
        <title>Bacillus gobiensis sp. nov., isolated from a soil sample.</title>
        <authorList>
            <person name="Liu B."/>
            <person name="Liu G.H."/>
            <person name="Cetin S."/>
            <person name="Schumann P."/>
            <person name="Pan Z.Z."/>
            <person name="Chen Q.Q."/>
        </authorList>
    </citation>
    <scope>NUCLEOTIDE SEQUENCE [LARGE SCALE GENOMIC DNA]</scope>
    <source>
        <strain evidence="1 2">FJAT-4402</strain>
    </source>
</reference>
<dbReference type="AlphaFoldDB" id="A0A0M4FSP3"/>
<dbReference type="Proteomes" id="UP000067625">
    <property type="component" value="Chromosome"/>
</dbReference>
<dbReference type="OrthoDB" id="2908974at2"/>
<reference evidence="2" key="1">
    <citation type="submission" date="2015-08" db="EMBL/GenBank/DDBJ databases">
        <title>Genome sequencing project for genomic taxonomy and phylogenomics of Bacillus-like bacteria.</title>
        <authorList>
            <person name="Liu B."/>
            <person name="Wang J."/>
            <person name="Zhu Y."/>
            <person name="Liu G."/>
            <person name="Chen Q."/>
            <person name="Chen Z."/>
            <person name="Lan J."/>
            <person name="Che J."/>
            <person name="Ge C."/>
            <person name="Shi H."/>
            <person name="Pan Z."/>
            <person name="Liu X."/>
        </authorList>
    </citation>
    <scope>NUCLEOTIDE SEQUENCE [LARGE SCALE GENOMIC DNA]</scope>
    <source>
        <strain evidence="2">FJAT-4402</strain>
    </source>
</reference>
<accession>A0A0M4FSP3</accession>
<evidence type="ECO:0000313" key="1">
    <source>
        <dbReference type="EMBL" id="ALC82584.1"/>
    </source>
</evidence>
<sequence>MPEKKLSRRKFLGYLGAGIATVAAVNLPIKAFAEITDPQTPPDSDPTELPNDPGTWGDAVSEIEKELPQDPNVLLIDVEEIYKRNM</sequence>
<proteinExistence type="predicted"/>
<organism evidence="1 2">
    <name type="scientific">Bacillus gobiensis</name>
    <dbReference type="NCBI Taxonomy" id="1441095"/>
    <lineage>
        <taxon>Bacteria</taxon>
        <taxon>Bacillati</taxon>
        <taxon>Bacillota</taxon>
        <taxon>Bacilli</taxon>
        <taxon>Bacillales</taxon>
        <taxon>Bacillaceae</taxon>
        <taxon>Bacillus</taxon>
    </lineage>
</organism>
<dbReference type="PATRIC" id="fig|1441095.3.peg.3110"/>
<dbReference type="EMBL" id="CP012600">
    <property type="protein sequence ID" value="ALC82584.1"/>
    <property type="molecule type" value="Genomic_DNA"/>
</dbReference>
<keyword evidence="2" id="KW-1185">Reference proteome</keyword>
<evidence type="ECO:0008006" key="3">
    <source>
        <dbReference type="Google" id="ProtNLM"/>
    </source>
</evidence>
<name>A0A0M4FSP3_9BACI</name>
<dbReference type="InterPro" id="IPR006311">
    <property type="entry name" value="TAT_signal"/>
</dbReference>
<dbReference type="RefSeq" id="WP_053604389.1">
    <property type="nucleotide sequence ID" value="NZ_CP012600.1"/>
</dbReference>
<protein>
    <recommendedName>
        <fullName evidence="3">Twin-arginine translocation signal domain-containing protein</fullName>
    </recommendedName>
</protein>
<dbReference type="InterPro" id="IPR019546">
    <property type="entry name" value="TAT_signal_bac_arc"/>
</dbReference>
<dbReference type="PROSITE" id="PS51318">
    <property type="entry name" value="TAT"/>
    <property type="match status" value="1"/>
</dbReference>
<gene>
    <name evidence="1" type="ORF">AM592_14120</name>
</gene>